<dbReference type="AlphaFoldDB" id="A0A140L4W4"/>
<protein>
    <submittedName>
        <fullName evidence="1">Uncharacterized protein</fullName>
    </submittedName>
</protein>
<accession>A0A140L4W4</accession>
<evidence type="ECO:0000313" key="2">
    <source>
        <dbReference type="Proteomes" id="UP000070456"/>
    </source>
</evidence>
<keyword evidence="2" id="KW-1185">Reference proteome</keyword>
<comment type="caution">
    <text evidence="1">The sequence shown here is derived from an EMBL/GenBank/DDBJ whole genome shotgun (WGS) entry which is preliminary data.</text>
</comment>
<evidence type="ECO:0000313" key="1">
    <source>
        <dbReference type="EMBL" id="KXG75589.1"/>
    </source>
</evidence>
<gene>
    <name evidence="1" type="ORF">AN619_15850</name>
</gene>
<organism evidence="1 2">
    <name type="scientific">Thermotalea metallivorans</name>
    <dbReference type="NCBI Taxonomy" id="520762"/>
    <lineage>
        <taxon>Bacteria</taxon>
        <taxon>Bacillati</taxon>
        <taxon>Bacillota</taxon>
        <taxon>Clostridia</taxon>
        <taxon>Peptostreptococcales</taxon>
        <taxon>Thermotaleaceae</taxon>
        <taxon>Thermotalea</taxon>
    </lineage>
</organism>
<dbReference type="Proteomes" id="UP000070456">
    <property type="component" value="Unassembled WGS sequence"/>
</dbReference>
<dbReference type="EMBL" id="LOEE01000032">
    <property type="protein sequence ID" value="KXG75589.1"/>
    <property type="molecule type" value="Genomic_DNA"/>
</dbReference>
<sequence length="152" mass="17304">MSQPRPSFIDSPYFIMECDNWHLTDDAPEELKKEFEEYMKSDYLRKRGEPMPKIIAKGKYLGVEREVECFLKDGFPIIEVDGEFNQEAQNDFIIKLKKCPAIGGTYYPPENSLLAACSVLESVFFDDGSIPTIEAIGDIGKIPTYDIEGIVY</sequence>
<dbReference type="STRING" id="520762.AN619_15850"/>
<dbReference type="OrthoDB" id="1954698at2"/>
<proteinExistence type="predicted"/>
<name>A0A140L4W4_9FIRM</name>
<dbReference type="RefSeq" id="WP_068556183.1">
    <property type="nucleotide sequence ID" value="NZ_LOEE01000032.1"/>
</dbReference>
<reference evidence="1 2" key="1">
    <citation type="submission" date="2015-12" db="EMBL/GenBank/DDBJ databases">
        <title>Draft genome sequence of the thermoanaerobe Thermotalea metallivorans, an isolate from the runoff channel of the Great Artesian Basin, Australia.</title>
        <authorList>
            <person name="Patel B.K."/>
        </authorList>
    </citation>
    <scope>NUCLEOTIDE SEQUENCE [LARGE SCALE GENOMIC DNA]</scope>
    <source>
        <strain evidence="1 2">B2-1</strain>
    </source>
</reference>